<evidence type="ECO:0000313" key="2">
    <source>
        <dbReference type="Proteomes" id="UP000217696"/>
    </source>
</evidence>
<organism evidence="1 2">
    <name type="scientific">Aneurinibacillus soli</name>
    <dbReference type="NCBI Taxonomy" id="1500254"/>
    <lineage>
        <taxon>Bacteria</taxon>
        <taxon>Bacillati</taxon>
        <taxon>Bacillota</taxon>
        <taxon>Bacilli</taxon>
        <taxon>Bacillales</taxon>
        <taxon>Paenibacillaceae</taxon>
        <taxon>Aneurinibacillus group</taxon>
        <taxon>Aneurinibacillus</taxon>
    </lineage>
</organism>
<protein>
    <submittedName>
        <fullName evidence="1">Uncharacterized protein</fullName>
    </submittedName>
</protein>
<sequence>MPVTLVKTAIKPKKQRLFWPLLLEGVQHIGHSTFTISLDDRDELLHNPRR</sequence>
<dbReference type="KEGG" id="asoc:CB4_00817"/>
<reference evidence="1 2" key="1">
    <citation type="submission" date="2015-12" db="EMBL/GenBank/DDBJ databases">
        <title>Genome sequence of Aneurinibacillus soli.</title>
        <authorList>
            <person name="Lee J.S."/>
            <person name="Lee K.C."/>
            <person name="Kim K.K."/>
            <person name="Lee B.W."/>
        </authorList>
    </citation>
    <scope>NUCLEOTIDE SEQUENCE [LARGE SCALE GENOMIC DNA]</scope>
    <source>
        <strain evidence="1 2">CB4</strain>
    </source>
</reference>
<accession>A0A0U5C4L5</accession>
<evidence type="ECO:0000313" key="1">
    <source>
        <dbReference type="EMBL" id="BAU26675.1"/>
    </source>
</evidence>
<dbReference type="Proteomes" id="UP000217696">
    <property type="component" value="Chromosome"/>
</dbReference>
<proteinExistence type="predicted"/>
<name>A0A0U5C4L5_9BACL</name>
<dbReference type="AlphaFoldDB" id="A0A0U5C4L5"/>
<gene>
    <name evidence="1" type="ORF">CB4_00817</name>
</gene>
<dbReference type="EMBL" id="AP017312">
    <property type="protein sequence ID" value="BAU26675.1"/>
    <property type="molecule type" value="Genomic_DNA"/>
</dbReference>
<keyword evidence="2" id="KW-1185">Reference proteome</keyword>